<dbReference type="Gene3D" id="3.30.870.10">
    <property type="entry name" value="Endonuclease Chain A"/>
    <property type="match status" value="1"/>
</dbReference>
<dbReference type="InterPro" id="IPR025202">
    <property type="entry name" value="PLD-like_dom"/>
</dbReference>
<feature type="domain" description="Phospholipase D-like" evidence="1">
    <location>
        <begin position="261"/>
        <end position="386"/>
    </location>
</feature>
<proteinExistence type="predicted"/>
<evidence type="ECO:0000313" key="2">
    <source>
        <dbReference type="EMBL" id="KHQ53245.1"/>
    </source>
</evidence>
<dbReference type="STRING" id="561184.SAMN05216376_11457"/>
<accession>A0A0B3RQ18</accession>
<dbReference type="Pfam" id="PF13091">
    <property type="entry name" value="PLDc_2"/>
    <property type="match status" value="1"/>
</dbReference>
<organism evidence="2 3">
    <name type="scientific">Mameliella alba</name>
    <dbReference type="NCBI Taxonomy" id="561184"/>
    <lineage>
        <taxon>Bacteria</taxon>
        <taxon>Pseudomonadati</taxon>
        <taxon>Pseudomonadota</taxon>
        <taxon>Alphaproteobacteria</taxon>
        <taxon>Rhodobacterales</taxon>
        <taxon>Roseobacteraceae</taxon>
        <taxon>Mameliella</taxon>
    </lineage>
</organism>
<dbReference type="EMBL" id="JSUQ01000008">
    <property type="protein sequence ID" value="KHQ53245.1"/>
    <property type="molecule type" value="Genomic_DNA"/>
</dbReference>
<dbReference type="RefSeq" id="WP_139022588.1">
    <property type="nucleotide sequence ID" value="NZ_JSUQ01000008.1"/>
</dbReference>
<evidence type="ECO:0000259" key="1">
    <source>
        <dbReference type="Pfam" id="PF13091"/>
    </source>
</evidence>
<gene>
    <name evidence="2" type="ORF">OA50_02272</name>
</gene>
<keyword evidence="3" id="KW-1185">Reference proteome</keyword>
<protein>
    <submittedName>
        <fullName evidence="2">Phospholipase D/Transphosphatidylase</fullName>
    </submittedName>
</protein>
<sequence length="427" mass="45133">MTVRALLSADETAAALETLAASARSELLLCLPRLAPDRPLVLPELRERGLETWGDLLALLSRRGLSLRILVADPDPLLAVQAHRAAWRRVSGLADVLQGSAQLVCAPHGNVAHGLRGALLRRRLGPALTALRAEDPARLTPVQRALVQDGASPRPAGIHQGFALADGAHAVIGGPDLGTDAASVMGLRIADDDFCGALRGHFADCWADALNSGASLAAPASALDSPSRPQSRDDLRLLRTLSRPARGFAPRTLANDAEPALIRLFRHAQRRILIRTGALCHDGLTQALAQAAQSPDLHLILLLPPETQGTWDDARAAVLQGAVLTRLRHAYGDRLALIADPQAEGVLCLVDGTTVIGSQTLTRRACRWNSEAASLVRDESLTRSLLAHLGAGLSGDPDRAATWAARGPALRVPTGAPGRSLLPDDLF</sequence>
<dbReference type="OrthoDB" id="8828485at2"/>
<dbReference type="SUPFAM" id="SSF56024">
    <property type="entry name" value="Phospholipase D/nuclease"/>
    <property type="match status" value="2"/>
</dbReference>
<dbReference type="Proteomes" id="UP000030960">
    <property type="component" value="Unassembled WGS sequence"/>
</dbReference>
<name>A0A0B3RQ18_9RHOB</name>
<dbReference type="AlphaFoldDB" id="A0A0B3RQ18"/>
<comment type="caution">
    <text evidence="2">The sequence shown here is derived from an EMBL/GenBank/DDBJ whole genome shotgun (WGS) entry which is preliminary data.</text>
</comment>
<evidence type="ECO:0000313" key="3">
    <source>
        <dbReference type="Proteomes" id="UP000030960"/>
    </source>
</evidence>
<reference evidence="2 3" key="1">
    <citation type="submission" date="2014-10" db="EMBL/GenBank/DDBJ databases">
        <title>Genome sequence of Ponticoccus sp. strain UMTAT08 isolated from clonal culture of toxic dinoflagellate Alexandrium tamiyavanichii.</title>
        <authorList>
            <person name="Gan H.Y."/>
            <person name="Muhd D.-D."/>
            <person name="Mohd Noor M.E."/>
            <person name="Yeong Y.S."/>
            <person name="Usup G."/>
        </authorList>
    </citation>
    <scope>NUCLEOTIDE SEQUENCE [LARGE SCALE GENOMIC DNA]</scope>
    <source>
        <strain evidence="2 3">UMTAT08</strain>
    </source>
</reference>